<proteinExistence type="predicted"/>
<accession>A0A9X2NI64</accession>
<dbReference type="RefSeq" id="WP_257924856.1">
    <property type="nucleotide sequence ID" value="NZ_JAMXQV010000024.1"/>
</dbReference>
<reference evidence="1" key="1">
    <citation type="submission" date="2022-06" db="EMBL/GenBank/DDBJ databases">
        <title>Amycolatopsis iheyaensis sp. nov., a new species of the genus Amycolatopsis isolated from soil in Iheya island, Japan.</title>
        <authorList>
            <person name="Ngamcharungchit C."/>
            <person name="Kanto H."/>
            <person name="Take A."/>
            <person name="Intra B."/>
            <person name="Matsumoto A."/>
            <person name="Panbangred W."/>
            <person name="Inahashi Y."/>
        </authorList>
    </citation>
    <scope>NUCLEOTIDE SEQUENCE</scope>
    <source>
        <strain evidence="1">OK19-0408</strain>
    </source>
</reference>
<dbReference type="Proteomes" id="UP001144096">
    <property type="component" value="Unassembled WGS sequence"/>
</dbReference>
<evidence type="ECO:0008006" key="3">
    <source>
        <dbReference type="Google" id="ProtNLM"/>
    </source>
</evidence>
<comment type="caution">
    <text evidence="1">The sequence shown here is derived from an EMBL/GenBank/DDBJ whole genome shotgun (WGS) entry which is preliminary data.</text>
</comment>
<name>A0A9X2NI64_9PSEU</name>
<gene>
    <name evidence="1" type="ORF">M8542_36230</name>
</gene>
<organism evidence="1 2">
    <name type="scientific">Amycolatopsis iheyensis</name>
    <dbReference type="NCBI Taxonomy" id="2945988"/>
    <lineage>
        <taxon>Bacteria</taxon>
        <taxon>Bacillati</taxon>
        <taxon>Actinomycetota</taxon>
        <taxon>Actinomycetes</taxon>
        <taxon>Pseudonocardiales</taxon>
        <taxon>Pseudonocardiaceae</taxon>
        <taxon>Amycolatopsis</taxon>
    </lineage>
</organism>
<evidence type="ECO:0000313" key="1">
    <source>
        <dbReference type="EMBL" id="MCR6488293.1"/>
    </source>
</evidence>
<protein>
    <recommendedName>
        <fullName evidence="3">RAMA domain-containing protein</fullName>
    </recommendedName>
</protein>
<keyword evidence="2" id="KW-1185">Reference proteome</keyword>
<evidence type="ECO:0000313" key="2">
    <source>
        <dbReference type="Proteomes" id="UP001144096"/>
    </source>
</evidence>
<sequence>MHATRATAGPTVPPDAVTIVPAAPDRVPLRTPEGVWALVVTTVGLTIAGCGTDPTAPHPGPVHTDITALFAGCWLPGPPPASLNRGDVAVRLTAPADRDRTRADVEVLAAREDGWTSVRTLPALDTRWPHHVATTVLSWMRGLAEEAVRTLTWRAFAASLGSDCAHIGPPPDAADALGTLIDAGLVAVGDHLEWNEHTATVCPGGALVQGTELRELGGSAVSALATSLATPVTVNGWHLWRLARDGRTLAGLRAELAARCPDGPPATSDLP</sequence>
<dbReference type="EMBL" id="JAMXQV010000024">
    <property type="protein sequence ID" value="MCR6488293.1"/>
    <property type="molecule type" value="Genomic_DNA"/>
</dbReference>
<dbReference type="AlphaFoldDB" id="A0A9X2NI64"/>